<sequence>MPISLFYEGNRFRFWQHALSEVRWLSRGKVLNKVFELREKICQFVDMKLRLWETQMQRCNLSRFLSEHTMHYEFARRFGDFEVQKNNFELLRNPFAAEVETAPVHIQTELIELQCNGTLKAQCDTVGPAQFPRFTPETTPQVLLHGARSLCAFGTTYLFSVMKMNQSSHRRRLTDVHLQAIMRISTSQNLTSNINKLVTKKRCQATSSHKMA</sequence>
<evidence type="ECO:0000313" key="1">
    <source>
        <dbReference type="Ensembl" id="ENSMMOP00000005628.1"/>
    </source>
</evidence>
<dbReference type="PANTHER" id="PTHR45913:SF11">
    <property type="entry name" value="EPM2A-INTERACTING PROTEIN 1"/>
    <property type="match status" value="1"/>
</dbReference>
<dbReference type="AlphaFoldDB" id="A0A3Q3VVK5"/>
<dbReference type="Proteomes" id="UP000261620">
    <property type="component" value="Unplaced"/>
</dbReference>
<protein>
    <submittedName>
        <fullName evidence="1">Uncharacterized protein</fullName>
    </submittedName>
</protein>
<reference evidence="1" key="1">
    <citation type="submission" date="2025-08" db="UniProtKB">
        <authorList>
            <consortium name="Ensembl"/>
        </authorList>
    </citation>
    <scope>IDENTIFICATION</scope>
</reference>
<reference evidence="1" key="2">
    <citation type="submission" date="2025-09" db="UniProtKB">
        <authorList>
            <consortium name="Ensembl"/>
        </authorList>
    </citation>
    <scope>IDENTIFICATION</scope>
</reference>
<dbReference type="PANTHER" id="PTHR45913">
    <property type="entry name" value="EPM2A-INTERACTING PROTEIN 1"/>
    <property type="match status" value="1"/>
</dbReference>
<keyword evidence="2" id="KW-1185">Reference proteome</keyword>
<name>A0A3Q3VVK5_MOLML</name>
<accession>A0A3Q3VVK5</accession>
<dbReference type="STRING" id="94237.ENSMMOP00000005628"/>
<dbReference type="Ensembl" id="ENSMMOT00000005728.1">
    <property type="protein sequence ID" value="ENSMMOP00000005628.1"/>
    <property type="gene ID" value="ENSMMOG00000004429.1"/>
</dbReference>
<organism evidence="1 2">
    <name type="scientific">Mola mola</name>
    <name type="common">Ocean sunfish</name>
    <name type="synonym">Tetraodon mola</name>
    <dbReference type="NCBI Taxonomy" id="94237"/>
    <lineage>
        <taxon>Eukaryota</taxon>
        <taxon>Metazoa</taxon>
        <taxon>Chordata</taxon>
        <taxon>Craniata</taxon>
        <taxon>Vertebrata</taxon>
        <taxon>Euteleostomi</taxon>
        <taxon>Actinopterygii</taxon>
        <taxon>Neopterygii</taxon>
        <taxon>Teleostei</taxon>
        <taxon>Neoteleostei</taxon>
        <taxon>Acanthomorphata</taxon>
        <taxon>Eupercaria</taxon>
        <taxon>Tetraodontiformes</taxon>
        <taxon>Molidae</taxon>
        <taxon>Mola</taxon>
    </lineage>
</organism>
<dbReference type="OMA" id="MINDQLC"/>
<proteinExistence type="predicted"/>
<evidence type="ECO:0000313" key="2">
    <source>
        <dbReference type="Proteomes" id="UP000261620"/>
    </source>
</evidence>